<dbReference type="EMBL" id="JANBUN010000569">
    <property type="protein sequence ID" value="KAJ2802772.1"/>
    <property type="molecule type" value="Genomic_DNA"/>
</dbReference>
<protein>
    <submittedName>
        <fullName evidence="1">Uncharacterized protein</fullName>
    </submittedName>
</protein>
<organism evidence="1 2">
    <name type="scientific">Coemansia helicoidea</name>
    <dbReference type="NCBI Taxonomy" id="1286919"/>
    <lineage>
        <taxon>Eukaryota</taxon>
        <taxon>Fungi</taxon>
        <taxon>Fungi incertae sedis</taxon>
        <taxon>Zoopagomycota</taxon>
        <taxon>Kickxellomycotina</taxon>
        <taxon>Kickxellomycetes</taxon>
        <taxon>Kickxellales</taxon>
        <taxon>Kickxellaceae</taxon>
        <taxon>Coemansia</taxon>
    </lineage>
</organism>
<accession>A0ACC1L8U8</accession>
<comment type="caution">
    <text evidence="1">The sequence shown here is derived from an EMBL/GenBank/DDBJ whole genome shotgun (WGS) entry which is preliminary data.</text>
</comment>
<gene>
    <name evidence="1" type="ORF">H4R21_002291</name>
</gene>
<sequence>MAISVATLLALAAAAPLAALAESSEAWPTSSPASAAYWEPSTSYADEWSASTPGYHTASGWSSDDWQAASSTHGWEEPCTSGNSWDASKHWSHETSGWSSDGWPAMSSGYGWDQPWSSADSWDASTPAYHTGREVVESTADEWSASTPGCHTAGWERPSSAADEWSASKPGYHAGSGWSSHGWDESHAAGTSGGHGWATKCHHRKPAHSTWAPESTTDEWVEEPSSADYQG</sequence>
<keyword evidence="2" id="KW-1185">Reference proteome</keyword>
<proteinExistence type="predicted"/>
<dbReference type="Proteomes" id="UP001140087">
    <property type="component" value="Unassembled WGS sequence"/>
</dbReference>
<reference evidence="1" key="1">
    <citation type="submission" date="2022-07" db="EMBL/GenBank/DDBJ databases">
        <title>Phylogenomic reconstructions and comparative analyses of Kickxellomycotina fungi.</title>
        <authorList>
            <person name="Reynolds N.K."/>
            <person name="Stajich J.E."/>
            <person name="Barry K."/>
            <person name="Grigoriev I.V."/>
            <person name="Crous P."/>
            <person name="Smith M.E."/>
        </authorList>
    </citation>
    <scope>NUCLEOTIDE SEQUENCE</scope>
    <source>
        <strain evidence="1">BCRC 34780</strain>
    </source>
</reference>
<name>A0ACC1L8U8_9FUNG</name>
<evidence type="ECO:0000313" key="2">
    <source>
        <dbReference type="Proteomes" id="UP001140087"/>
    </source>
</evidence>
<evidence type="ECO:0000313" key="1">
    <source>
        <dbReference type="EMBL" id="KAJ2802772.1"/>
    </source>
</evidence>